<keyword evidence="1" id="KW-0812">Transmembrane</keyword>
<dbReference type="Proteomes" id="UP001253637">
    <property type="component" value="Segment"/>
</dbReference>
<reference evidence="2" key="1">
    <citation type="submission" date="2021-04" db="EMBL/GenBank/DDBJ databases">
        <title>Draft Genome Sequence of Pandoravirus japonicus, Isolated from the Sabaishi River of Niigata, Japan.</title>
        <authorList>
            <person name="Hosokawa N."/>
            <person name="Takahashi H."/>
            <person name="Aoki K."/>
            <person name="Takemura M."/>
        </authorList>
    </citation>
    <scope>NUCLEOTIDE SEQUENCE</scope>
</reference>
<keyword evidence="1" id="KW-0472">Membrane</keyword>
<feature type="transmembrane region" description="Helical" evidence="1">
    <location>
        <begin position="6"/>
        <end position="34"/>
    </location>
</feature>
<keyword evidence="1" id="KW-1133">Transmembrane helix</keyword>
<accession>A0A811BRM4</accession>
<evidence type="ECO:0000313" key="2">
    <source>
        <dbReference type="EMBL" id="BCU02981.1"/>
    </source>
</evidence>
<feature type="transmembrane region" description="Helical" evidence="1">
    <location>
        <begin position="55"/>
        <end position="80"/>
    </location>
</feature>
<dbReference type="EMBL" id="LC625835">
    <property type="protein sequence ID" value="BCU02981.1"/>
    <property type="molecule type" value="Genomic_DNA"/>
</dbReference>
<sequence length="98" mass="10608">MSDGASVAMAFFFLCFVSAGIVCVGGGFASLCVWPLCRDNECLGKKTKKRGLPCVLSSFLGVFPHPMAALAPSLFFLLLLESRCERRTGPTGCWHRFA</sequence>
<organism evidence="2 3">
    <name type="scientific">Pandoravirus japonicus</name>
    <dbReference type="NCBI Taxonomy" id="2823154"/>
    <lineage>
        <taxon>Viruses</taxon>
        <taxon>Pandoravirus</taxon>
    </lineage>
</organism>
<evidence type="ECO:0000256" key="1">
    <source>
        <dbReference type="SAM" id="Phobius"/>
    </source>
</evidence>
<protein>
    <submittedName>
        <fullName evidence="2">Uncharacterized protein</fullName>
    </submittedName>
</protein>
<evidence type="ECO:0000313" key="3">
    <source>
        <dbReference type="Proteomes" id="UP001253637"/>
    </source>
</evidence>
<proteinExistence type="predicted"/>
<name>A0A811BRM4_9VIRU</name>